<proteinExistence type="inferred from homology"/>
<dbReference type="Gene3D" id="1.10.10.1550">
    <property type="entry name" value="ROS/MUCR transcriptional regulator protein"/>
    <property type="match status" value="1"/>
</dbReference>
<dbReference type="RefSeq" id="WP_160961730.1">
    <property type="nucleotide sequence ID" value="NZ_WVUD01000024.1"/>
</dbReference>
<dbReference type="InterPro" id="IPR041920">
    <property type="entry name" value="ROS/MUCR_sf"/>
</dbReference>
<dbReference type="InterPro" id="IPR008807">
    <property type="entry name" value="ROS_MUCR"/>
</dbReference>
<dbReference type="Proteomes" id="UP000482487">
    <property type="component" value="Unassembled WGS sequence"/>
</dbReference>
<dbReference type="GO" id="GO:0006355">
    <property type="term" value="P:regulation of DNA-templated transcription"/>
    <property type="evidence" value="ECO:0007669"/>
    <property type="project" value="InterPro"/>
</dbReference>
<name>A0A7C9IUW7_9BACT</name>
<comment type="similarity">
    <text evidence="1">Belongs to the ros/MucR family.</text>
</comment>
<organism evidence="3 4">
    <name type="scientific">Solidesulfovibrio aerotolerans</name>
    <dbReference type="NCBI Taxonomy" id="295255"/>
    <lineage>
        <taxon>Bacteria</taxon>
        <taxon>Pseudomonadati</taxon>
        <taxon>Thermodesulfobacteriota</taxon>
        <taxon>Desulfovibrionia</taxon>
        <taxon>Desulfovibrionales</taxon>
        <taxon>Desulfovibrionaceae</taxon>
        <taxon>Solidesulfovibrio</taxon>
    </lineage>
</organism>
<dbReference type="Pfam" id="PF05443">
    <property type="entry name" value="ROS_MUCR"/>
    <property type="match status" value="1"/>
</dbReference>
<evidence type="ECO:0000313" key="4">
    <source>
        <dbReference type="Proteomes" id="UP000482487"/>
    </source>
</evidence>
<evidence type="ECO:0000256" key="2">
    <source>
        <dbReference type="SAM" id="MobiDB-lite"/>
    </source>
</evidence>
<evidence type="ECO:0000313" key="3">
    <source>
        <dbReference type="EMBL" id="MYL84060.1"/>
    </source>
</evidence>
<gene>
    <name evidence="3" type="ORF">GTA51_13070</name>
</gene>
<comment type="caution">
    <text evidence="3">The sequence shown here is derived from an EMBL/GenBank/DDBJ whole genome shotgun (WGS) entry which is preliminary data.</text>
</comment>
<dbReference type="AlphaFoldDB" id="A0A7C9IUW7"/>
<feature type="region of interest" description="Disordered" evidence="2">
    <location>
        <begin position="118"/>
        <end position="164"/>
    </location>
</feature>
<keyword evidence="4" id="KW-1185">Reference proteome</keyword>
<reference evidence="3 4" key="1">
    <citation type="submission" date="2020-01" db="EMBL/GenBank/DDBJ databases">
        <title>Genome sequence of Desulfovibrio aerotolerans DSM 16695(T).</title>
        <authorList>
            <person name="Karnachuk O."/>
            <person name="Avakyan M."/>
            <person name="Mardanov A."/>
            <person name="Kadnikov V."/>
            <person name="Ravin N."/>
        </authorList>
    </citation>
    <scope>NUCLEOTIDE SEQUENCE [LARGE SCALE GENOMIC DNA]</scope>
    <source>
        <strain evidence="3 4">DSM 16695</strain>
    </source>
</reference>
<evidence type="ECO:0008006" key="5">
    <source>
        <dbReference type="Google" id="ProtNLM"/>
    </source>
</evidence>
<dbReference type="EMBL" id="WVUD01000024">
    <property type="protein sequence ID" value="MYL84060.1"/>
    <property type="molecule type" value="Genomic_DNA"/>
</dbReference>
<evidence type="ECO:0000256" key="1">
    <source>
        <dbReference type="ARBA" id="ARBA00007031"/>
    </source>
</evidence>
<protein>
    <recommendedName>
        <fullName evidence="5">MucR family transcriptional regulator</fullName>
    </recommendedName>
</protein>
<accession>A0A7C9IUW7</accession>
<sequence>MINDTLLLGVMASHPGMSAEDTLAMVKTLAEGSYRIQSGIINSKGSAGVDSSKKDDVVLKVNPKKAIGKDKIKCCVCGKEFSMLTKAHLAEHNYTREAYLNLCGYDKKTKLVSKNLAAERKATTEKSKPWEQTPQWKKKQAKEALAKSTAETTAEVVQESPSLP</sequence>
<feature type="compositionally biased region" description="Basic and acidic residues" evidence="2">
    <location>
        <begin position="118"/>
        <end position="129"/>
    </location>
</feature>
<dbReference type="GO" id="GO:0008270">
    <property type="term" value="F:zinc ion binding"/>
    <property type="evidence" value="ECO:0007669"/>
    <property type="project" value="InterPro"/>
</dbReference>
<dbReference type="OrthoDB" id="5456893at2"/>
<dbReference type="GO" id="GO:0003677">
    <property type="term" value="F:DNA binding"/>
    <property type="evidence" value="ECO:0007669"/>
    <property type="project" value="InterPro"/>
</dbReference>